<dbReference type="PANTHER" id="PTHR30492">
    <property type="entry name" value="METHYLGLYOXAL SYNTHASE"/>
    <property type="match status" value="1"/>
</dbReference>
<dbReference type="PROSITE" id="PS50056">
    <property type="entry name" value="TYR_PHOSPHATASE_2"/>
    <property type="match status" value="1"/>
</dbReference>
<dbReference type="NCBIfam" id="NF009025">
    <property type="entry name" value="PRK12361.1"/>
    <property type="match status" value="1"/>
</dbReference>
<dbReference type="InterPro" id="IPR016064">
    <property type="entry name" value="NAD/diacylglycerol_kinase_sf"/>
</dbReference>
<keyword evidence="6" id="KW-1185">Reference proteome</keyword>
<keyword evidence="1" id="KW-0812">Transmembrane</keyword>
<dbReference type="InterPro" id="IPR000340">
    <property type="entry name" value="Dual-sp_phosphatase_cat-dom"/>
</dbReference>
<accession>A0A975DDA5</accession>
<dbReference type="Pfam" id="PF00782">
    <property type="entry name" value="DSPc"/>
    <property type="match status" value="1"/>
</dbReference>
<dbReference type="InterPro" id="IPR004363">
    <property type="entry name" value="Methylgl_synth"/>
</dbReference>
<feature type="domain" description="Tyrosine specific protein phosphatases" evidence="3">
    <location>
        <begin position="158"/>
        <end position="227"/>
    </location>
</feature>
<dbReference type="InterPro" id="IPR045540">
    <property type="entry name" value="YegS/DAGK_C"/>
</dbReference>
<dbReference type="Gene3D" id="3.90.190.10">
    <property type="entry name" value="Protein tyrosine phosphatase superfamily"/>
    <property type="match status" value="1"/>
</dbReference>
<organism evidence="5 6">
    <name type="scientific">Psychrosphaera ytuae</name>
    <dbReference type="NCBI Taxonomy" id="2820710"/>
    <lineage>
        <taxon>Bacteria</taxon>
        <taxon>Pseudomonadati</taxon>
        <taxon>Pseudomonadota</taxon>
        <taxon>Gammaproteobacteria</taxon>
        <taxon>Alteromonadales</taxon>
        <taxon>Pseudoalteromonadaceae</taxon>
        <taxon>Psychrosphaera</taxon>
    </lineage>
</organism>
<evidence type="ECO:0000313" key="5">
    <source>
        <dbReference type="EMBL" id="QTH63550.1"/>
    </source>
</evidence>
<dbReference type="GO" id="GO:0016301">
    <property type="term" value="F:kinase activity"/>
    <property type="evidence" value="ECO:0007669"/>
    <property type="project" value="InterPro"/>
</dbReference>
<name>A0A975DDA5_9GAMM</name>
<dbReference type="SMART" id="SM00195">
    <property type="entry name" value="DSPc"/>
    <property type="match status" value="1"/>
</dbReference>
<dbReference type="EMBL" id="CP072110">
    <property type="protein sequence ID" value="QTH63550.1"/>
    <property type="molecule type" value="Genomic_DNA"/>
</dbReference>
<dbReference type="RefSeq" id="WP_208831606.1">
    <property type="nucleotide sequence ID" value="NZ_CP072110.1"/>
</dbReference>
<proteinExistence type="predicted"/>
<feature type="domain" description="DAGKc" evidence="4">
    <location>
        <begin position="239"/>
        <end position="372"/>
    </location>
</feature>
<dbReference type="InterPro" id="IPR001206">
    <property type="entry name" value="Diacylglycerol_kinase_cat_dom"/>
</dbReference>
<dbReference type="SUPFAM" id="SSF111331">
    <property type="entry name" value="NAD kinase/diacylglycerol kinase-like"/>
    <property type="match status" value="1"/>
</dbReference>
<dbReference type="Gene3D" id="3.40.50.10330">
    <property type="entry name" value="Probable inorganic polyphosphate/atp-NAD kinase, domain 1"/>
    <property type="match status" value="1"/>
</dbReference>
<dbReference type="SUPFAM" id="SSF52799">
    <property type="entry name" value="(Phosphotyrosine protein) phosphatases II"/>
    <property type="match status" value="1"/>
</dbReference>
<evidence type="ECO:0000259" key="2">
    <source>
        <dbReference type="PROSITE" id="PS50054"/>
    </source>
</evidence>
<evidence type="ECO:0000313" key="6">
    <source>
        <dbReference type="Proteomes" id="UP000682739"/>
    </source>
</evidence>
<dbReference type="Gene3D" id="2.60.200.40">
    <property type="match status" value="1"/>
</dbReference>
<dbReference type="PANTHER" id="PTHR30492:SF0">
    <property type="entry name" value="METHYLGLYOXAL SYNTHASE"/>
    <property type="match status" value="1"/>
</dbReference>
<dbReference type="InterPro" id="IPR020422">
    <property type="entry name" value="TYR_PHOSPHATASE_DUAL_dom"/>
</dbReference>
<dbReference type="GO" id="GO:0005829">
    <property type="term" value="C:cytosol"/>
    <property type="evidence" value="ECO:0007669"/>
    <property type="project" value="TreeGrafter"/>
</dbReference>
<dbReference type="SMART" id="SM00046">
    <property type="entry name" value="DAGKc"/>
    <property type="match status" value="1"/>
</dbReference>
<evidence type="ECO:0000259" key="3">
    <source>
        <dbReference type="PROSITE" id="PS50056"/>
    </source>
</evidence>
<dbReference type="PROSITE" id="PS50054">
    <property type="entry name" value="TYR_PHOSPHATASE_DUAL"/>
    <property type="match status" value="1"/>
</dbReference>
<evidence type="ECO:0000256" key="1">
    <source>
        <dbReference type="SAM" id="Phobius"/>
    </source>
</evidence>
<dbReference type="AlphaFoldDB" id="A0A975DDA5"/>
<feature type="transmembrane region" description="Helical" evidence="1">
    <location>
        <begin position="5"/>
        <end position="22"/>
    </location>
</feature>
<keyword evidence="1" id="KW-1133">Transmembrane helix</keyword>
<dbReference type="PROSITE" id="PS50146">
    <property type="entry name" value="DAGK"/>
    <property type="match status" value="1"/>
</dbReference>
<dbReference type="InterPro" id="IPR000387">
    <property type="entry name" value="Tyr_Pase_dom"/>
</dbReference>
<feature type="transmembrane region" description="Helical" evidence="1">
    <location>
        <begin position="28"/>
        <end position="46"/>
    </location>
</feature>
<feature type="domain" description="Tyrosine-protein phosphatase" evidence="2">
    <location>
        <begin position="92"/>
        <end position="238"/>
    </location>
</feature>
<dbReference type="GO" id="GO:0008929">
    <property type="term" value="F:methylglyoxal synthase activity"/>
    <property type="evidence" value="ECO:0007669"/>
    <property type="project" value="InterPro"/>
</dbReference>
<keyword evidence="1" id="KW-0472">Membrane</keyword>
<protein>
    <submittedName>
        <fullName evidence="5">Dual specificity protein phosphatase family protein</fullName>
    </submittedName>
</protein>
<dbReference type="Pfam" id="PF00781">
    <property type="entry name" value="DAGK_cat"/>
    <property type="match status" value="1"/>
</dbReference>
<evidence type="ECO:0000259" key="4">
    <source>
        <dbReference type="PROSITE" id="PS50146"/>
    </source>
</evidence>
<dbReference type="GO" id="GO:0019242">
    <property type="term" value="P:methylglyoxal biosynthetic process"/>
    <property type="evidence" value="ECO:0007669"/>
    <property type="project" value="InterPro"/>
</dbReference>
<dbReference type="InterPro" id="IPR029021">
    <property type="entry name" value="Prot-tyrosine_phosphatase-like"/>
</dbReference>
<sequence length="544" mass="60414">MYVEYIYGLISLILFAAASTVSNLFLSALLAWVGVSLFLVFIAYLTKQPKIFRKRADGSIPTLMRVLFYPFMLGVQIYNRIEKSKDAKREHHFVHHIRDNIYLASRLSTEEALSLEEYDIGAVLDVTCEFDALDWSSHYLDIDYLNIPILDHQSPSPEQLRQALNWMDLKLHQNKPVLVHCALGRGRSLFCVAAYILAKYPDLSPREVLESITDIRSQAGLNKSQLKKLITYRDKGDIKLFNPTWLIANPVSGKGKWKQHKQEIENVLGEKFNLNVVETSPDTSAQELAEQAVEAGAKIIIAGGGDGTLAEVASVLTGTDIKFGIIPLGTANALAHSLFGVESKVIPIQTALDHILSEHTQAIDTAICNNKTMLLVTAVGIEEQMIKRADRETKNQLGQFAYLHGFWQALHEEEPMQLLVQFDDEPAKVIETTSLVIANAAPLTTLLAQGNGEPDYKDGLLNITWLTPTDNPVEKVYDIASLLAAGFAEDDSVNEAINTAKAKKIHIKAEHEIGYVVDGETYACDTIKTSIRPASLNVLIDLKY</sequence>
<dbReference type="Pfam" id="PF19279">
    <property type="entry name" value="YegS_C"/>
    <property type="match status" value="1"/>
</dbReference>
<dbReference type="KEGG" id="psym:J1N51_12595"/>
<dbReference type="InterPro" id="IPR017438">
    <property type="entry name" value="ATP-NAD_kinase_N"/>
</dbReference>
<dbReference type="Proteomes" id="UP000682739">
    <property type="component" value="Chromosome"/>
</dbReference>
<reference evidence="5" key="1">
    <citation type="submission" date="2021-03" db="EMBL/GenBank/DDBJ databases">
        <title>Description of Psychrosphaera ytuae sp. nov. isolated from deep sea sediment of South China Sea.</title>
        <authorList>
            <person name="Zhang J."/>
            <person name="Xu X.-D."/>
        </authorList>
    </citation>
    <scope>NUCLEOTIDE SEQUENCE</scope>
    <source>
        <strain evidence="5">MTZ26</strain>
    </source>
</reference>
<gene>
    <name evidence="5" type="ORF">J1N51_12595</name>
</gene>